<evidence type="ECO:0000313" key="1">
    <source>
        <dbReference type="EMBL" id="KAI9914945.1"/>
    </source>
</evidence>
<proteinExistence type="predicted"/>
<dbReference type="EMBL" id="CM047582">
    <property type="protein sequence ID" value="KAI9914945.1"/>
    <property type="molecule type" value="Genomic_DNA"/>
</dbReference>
<organism evidence="1 2">
    <name type="scientific">Peronosclerospora sorghi</name>
    <dbReference type="NCBI Taxonomy" id="230839"/>
    <lineage>
        <taxon>Eukaryota</taxon>
        <taxon>Sar</taxon>
        <taxon>Stramenopiles</taxon>
        <taxon>Oomycota</taxon>
        <taxon>Peronosporomycetes</taxon>
        <taxon>Peronosporales</taxon>
        <taxon>Peronosporaceae</taxon>
        <taxon>Peronosclerospora</taxon>
    </lineage>
</organism>
<keyword evidence="2" id="KW-1185">Reference proteome</keyword>
<reference evidence="1 2" key="1">
    <citation type="journal article" date="2022" name="bioRxiv">
        <title>The genome of the oomycete Peronosclerospora sorghi, a cosmopolitan pathogen of maize and sorghum, is inflated with dispersed pseudogenes.</title>
        <authorList>
            <person name="Fletcher K."/>
            <person name="Martin F."/>
            <person name="Isakeit T."/>
            <person name="Cavanaugh K."/>
            <person name="Magill C."/>
            <person name="Michelmore R."/>
        </authorList>
    </citation>
    <scope>NUCLEOTIDE SEQUENCE [LARGE SCALE GENOMIC DNA]</scope>
    <source>
        <strain evidence="1">P6</strain>
    </source>
</reference>
<name>A0ACC0W9Z2_9STRA</name>
<accession>A0ACC0W9Z2</accession>
<evidence type="ECO:0000313" key="2">
    <source>
        <dbReference type="Proteomes" id="UP001163321"/>
    </source>
</evidence>
<protein>
    <submittedName>
        <fullName evidence="1">Uncharacterized protein</fullName>
    </submittedName>
</protein>
<comment type="caution">
    <text evidence="1">The sequence shown here is derived from an EMBL/GenBank/DDBJ whole genome shotgun (WGS) entry which is preliminary data.</text>
</comment>
<sequence length="141" mass="15887">MISDDGEVTTAGSAGRQRRRREKNGDRQRERPQGLCGGRLSVGLTSGQQRSQLPKPAKGTVEAAGREDGVEAGFSVTEKRQRRMQEPWSWRSYHGIKPENQQIWVLFSLPPDTSVIEARPEKTYKSDGPSGKLNSDYLFYY</sequence>
<gene>
    <name evidence="1" type="ORF">PsorP6_008439</name>
</gene>
<dbReference type="Proteomes" id="UP001163321">
    <property type="component" value="Chromosome 3"/>
</dbReference>